<protein>
    <submittedName>
        <fullName evidence="1">Bile acid-CoA transferase</fullName>
        <ecNumber evidence="1">2.8.3.25</ecNumber>
    </submittedName>
</protein>
<sequence>MNDPHWLARGDFIEYEDQTLQKTIKALGIVPKFQKTPGKVWRGAPALGQDTKTILTHLLGYTDEQIETLKEQGLI</sequence>
<dbReference type="EC" id="2.8.3.25" evidence="1"/>
<keyword evidence="1" id="KW-0808">Transferase</keyword>
<evidence type="ECO:0000313" key="1">
    <source>
        <dbReference type="EMBL" id="MPN50494.1"/>
    </source>
</evidence>
<dbReference type="SUPFAM" id="SSF89796">
    <property type="entry name" value="CoA-transferase family III (CaiB/BaiF)"/>
    <property type="match status" value="1"/>
</dbReference>
<comment type="caution">
    <text evidence="1">The sequence shown here is derived from an EMBL/GenBank/DDBJ whole genome shotgun (WGS) entry which is preliminary data.</text>
</comment>
<organism evidence="1">
    <name type="scientific">bioreactor metagenome</name>
    <dbReference type="NCBI Taxonomy" id="1076179"/>
    <lineage>
        <taxon>unclassified sequences</taxon>
        <taxon>metagenomes</taxon>
        <taxon>ecological metagenomes</taxon>
    </lineage>
</organism>
<accession>A0A645IQ65</accession>
<dbReference type="AlphaFoldDB" id="A0A645IQ65"/>
<dbReference type="InterPro" id="IPR023606">
    <property type="entry name" value="CoA-Trfase_III_dom_1_sf"/>
</dbReference>
<dbReference type="GO" id="GO:0033881">
    <property type="term" value="F:bile-acid-CoA transferase activity"/>
    <property type="evidence" value="ECO:0007669"/>
    <property type="project" value="UniProtKB-EC"/>
</dbReference>
<dbReference type="Pfam" id="PF02515">
    <property type="entry name" value="CoA_transf_3"/>
    <property type="match status" value="1"/>
</dbReference>
<reference evidence="1" key="1">
    <citation type="submission" date="2019-08" db="EMBL/GenBank/DDBJ databases">
        <authorList>
            <person name="Kucharzyk K."/>
            <person name="Murdoch R.W."/>
            <person name="Higgins S."/>
            <person name="Loffler F."/>
        </authorList>
    </citation>
    <scope>NUCLEOTIDE SEQUENCE</scope>
</reference>
<dbReference type="Gene3D" id="3.40.50.10540">
    <property type="entry name" value="Crotonobetainyl-coa:carnitine coa-transferase, domain 1"/>
    <property type="match status" value="1"/>
</dbReference>
<dbReference type="InterPro" id="IPR003673">
    <property type="entry name" value="CoA-Trfase_fam_III"/>
</dbReference>
<dbReference type="EMBL" id="VSSQ01114736">
    <property type="protein sequence ID" value="MPN50494.1"/>
    <property type="molecule type" value="Genomic_DNA"/>
</dbReference>
<gene>
    <name evidence="1" type="primary">baiF_7</name>
    <name evidence="1" type="ORF">SDC9_198121</name>
</gene>
<name>A0A645IQ65_9ZZZZ</name>
<proteinExistence type="predicted"/>